<organism evidence="2">
    <name type="scientific">uncultured Nocardioidaceae bacterium</name>
    <dbReference type="NCBI Taxonomy" id="253824"/>
    <lineage>
        <taxon>Bacteria</taxon>
        <taxon>Bacillati</taxon>
        <taxon>Actinomycetota</taxon>
        <taxon>Actinomycetes</taxon>
        <taxon>Propionibacteriales</taxon>
        <taxon>Nocardioidaceae</taxon>
        <taxon>environmental samples</taxon>
    </lineage>
</organism>
<protein>
    <submittedName>
        <fullName evidence="2">Uncharacterized protein</fullName>
    </submittedName>
</protein>
<gene>
    <name evidence="2" type="ORF">AVDCRST_MAG24-551</name>
</gene>
<feature type="region of interest" description="Disordered" evidence="1">
    <location>
        <begin position="138"/>
        <end position="168"/>
    </location>
</feature>
<reference evidence="2" key="1">
    <citation type="submission" date="2020-02" db="EMBL/GenBank/DDBJ databases">
        <authorList>
            <person name="Meier V. D."/>
        </authorList>
    </citation>
    <scope>NUCLEOTIDE SEQUENCE</scope>
    <source>
        <strain evidence="2">AVDCRST_MAG24</strain>
    </source>
</reference>
<proteinExistence type="predicted"/>
<dbReference type="AlphaFoldDB" id="A0A6J4LCW9"/>
<dbReference type="EMBL" id="CADCUF010000076">
    <property type="protein sequence ID" value="CAA9325600.1"/>
    <property type="molecule type" value="Genomic_DNA"/>
</dbReference>
<accession>A0A6J4LCW9</accession>
<sequence>MPRVRGPRVQSVVASTFRSETIGRPLTPTLNGALPVVVPVRVSVDRTSRTSVTFAVSSHSTPPEQSAVTVGVPVAPAVVLAALTVRVPGSKAAAILASRSATVASASGARVATWAARSRRALFERAVTALGMSALPSRLDPSSGNVMPARSPSRASLSVPDRVPAPSARNWTASGWLLRSVPSPPEVSLAS</sequence>
<evidence type="ECO:0000256" key="1">
    <source>
        <dbReference type="SAM" id="MobiDB-lite"/>
    </source>
</evidence>
<name>A0A6J4LCW9_9ACTN</name>
<evidence type="ECO:0000313" key="2">
    <source>
        <dbReference type="EMBL" id="CAA9325600.1"/>
    </source>
</evidence>